<evidence type="ECO:0000256" key="12">
    <source>
        <dbReference type="SAM" id="Phobius"/>
    </source>
</evidence>
<feature type="transmembrane region" description="Helical" evidence="12">
    <location>
        <begin position="130"/>
        <end position="151"/>
    </location>
</feature>
<keyword evidence="7 12" id="KW-1133">Transmembrane helix</keyword>
<evidence type="ECO:0000256" key="10">
    <source>
        <dbReference type="ARBA" id="ARBA00030646"/>
    </source>
</evidence>
<keyword evidence="6 12" id="KW-0812">Transmembrane</keyword>
<feature type="transmembrane region" description="Helical" evidence="12">
    <location>
        <begin position="157"/>
        <end position="178"/>
    </location>
</feature>
<dbReference type="PANTHER" id="PTHR23516:SF1">
    <property type="entry name" value="MOLYBDATE-ANION TRANSPORTER"/>
    <property type="match status" value="1"/>
</dbReference>
<dbReference type="GO" id="GO:0006811">
    <property type="term" value="P:monoatomic ion transport"/>
    <property type="evidence" value="ECO:0007669"/>
    <property type="project" value="UniProtKB-KW"/>
</dbReference>
<dbReference type="PANTHER" id="PTHR23516">
    <property type="entry name" value="SAM (S-ADENOSYL METHIONINE) TRANSPORTER"/>
    <property type="match status" value="1"/>
</dbReference>
<dbReference type="GO" id="GO:0005886">
    <property type="term" value="C:plasma membrane"/>
    <property type="evidence" value="ECO:0007669"/>
    <property type="project" value="UniProtKB-SubCell"/>
</dbReference>
<evidence type="ECO:0000256" key="1">
    <source>
        <dbReference type="ARBA" id="ARBA00003019"/>
    </source>
</evidence>
<comment type="function">
    <text evidence="1">Mediates high-affinity intracellular uptake of the rare oligo-element molybdenum.</text>
</comment>
<comment type="subcellular location">
    <subcellularLocation>
        <location evidence="2">Cell membrane</location>
        <topology evidence="2">Multi-pass membrane protein</topology>
    </subcellularLocation>
</comment>
<reference evidence="13" key="2">
    <citation type="submission" date="2023-06" db="EMBL/GenBank/DDBJ databases">
        <authorList>
            <consortium name="Lawrence Berkeley National Laboratory"/>
            <person name="Mondo S.J."/>
            <person name="Hensen N."/>
            <person name="Bonometti L."/>
            <person name="Westerberg I."/>
            <person name="Brannstrom I.O."/>
            <person name="Guillou S."/>
            <person name="Cros-Aarteil S."/>
            <person name="Calhoun S."/>
            <person name="Haridas S."/>
            <person name="Kuo A."/>
            <person name="Pangilinan J."/>
            <person name="Riley R."/>
            <person name="Labutti K."/>
            <person name="Andreopoulos B."/>
            <person name="Lipzen A."/>
            <person name="Chen C."/>
            <person name="Yanf M."/>
            <person name="Daum C."/>
            <person name="Ng V."/>
            <person name="Clum A."/>
            <person name="Steindorff A."/>
            <person name="Ohm R."/>
            <person name="Martin F."/>
            <person name="Silar P."/>
            <person name="Natvig D."/>
            <person name="Lalanne C."/>
            <person name="Gautier V."/>
            <person name="Ament-Velasquez S.L."/>
            <person name="Kruys A."/>
            <person name="Hutchinson M.I."/>
            <person name="Powell A.J."/>
            <person name="Barry K."/>
            <person name="Miller A.N."/>
            <person name="Grigoriev I.V."/>
            <person name="Debuchy R."/>
            <person name="Gladieux P."/>
            <person name="Thoren M.H."/>
            <person name="Johannesson H."/>
        </authorList>
    </citation>
    <scope>NUCLEOTIDE SEQUENCE</scope>
    <source>
        <strain evidence="13">CBS 333.67</strain>
    </source>
</reference>
<keyword evidence="5" id="KW-1003">Cell membrane</keyword>
<proteinExistence type="predicted"/>
<dbReference type="EMBL" id="JAUDZG010000003">
    <property type="protein sequence ID" value="KAK3307648.1"/>
    <property type="molecule type" value="Genomic_DNA"/>
</dbReference>
<protein>
    <recommendedName>
        <fullName evidence="3">Molybdate-anion transporter</fullName>
    </recommendedName>
    <alternativeName>
        <fullName evidence="10">Major facilitator superfamily domain-containing protein 5</fullName>
    </alternativeName>
    <alternativeName>
        <fullName evidence="11">Molybdate transporter 2 homolog</fullName>
    </alternativeName>
</protein>
<evidence type="ECO:0000256" key="4">
    <source>
        <dbReference type="ARBA" id="ARBA00022448"/>
    </source>
</evidence>
<feature type="transmembrane region" description="Helical" evidence="12">
    <location>
        <begin position="100"/>
        <end position="118"/>
    </location>
</feature>
<keyword evidence="8" id="KW-0406">Ion transport</keyword>
<feature type="transmembrane region" description="Helical" evidence="12">
    <location>
        <begin position="67"/>
        <end position="88"/>
    </location>
</feature>
<comment type="caution">
    <text evidence="13">The sequence shown here is derived from an EMBL/GenBank/DDBJ whole genome shotgun (WGS) entry which is preliminary data.</text>
</comment>
<evidence type="ECO:0000313" key="13">
    <source>
        <dbReference type="EMBL" id="KAK3307648.1"/>
    </source>
</evidence>
<feature type="transmembrane region" description="Helical" evidence="12">
    <location>
        <begin position="319"/>
        <end position="339"/>
    </location>
</feature>
<feature type="transmembrane region" description="Helical" evidence="12">
    <location>
        <begin position="278"/>
        <end position="299"/>
    </location>
</feature>
<evidence type="ECO:0000256" key="7">
    <source>
        <dbReference type="ARBA" id="ARBA00022989"/>
    </source>
</evidence>
<dbReference type="InterPro" id="IPR036259">
    <property type="entry name" value="MFS_trans_sf"/>
</dbReference>
<sequence>MYFYEINTALFAAVSAYLLRRQYYSPGQPTAGAGAGAKETDMEDQSDSGTVVVESSELARRFQIEFFSVYALAVAADWLQGPHIYAIYRYEKNIPERSVAALYASGFIAGAASASFAGGLADRYGRRSACLWYCVTYAFGCLTMLSDNLAVLFLGRLASGVSTTLLFSVFPAWMVTAYHGRVLQGTELDLSSMFGKMSSLSGIVAIASGILGDALITYTGSRVWPFLAATVCAAGAGFLITTTWEENYGCQSSSFPTGATPLSGGIKASLQILANPRVLALGLASSVFEGTMYLVVFFWSAALKSARAHAGSDEELPFGIIFSSFMCAMVAGSALFALSPHSRENVCSLLMTALLAVSCCLSAAVLMMTREVGVFWAVCLIELCIGLYYPSIELLKSEVVEDTVRGRTYSLMRVPLNVFVVVAHALDQEGDEHRNHVFMACALLLIGAFFVFKKAFAA</sequence>
<name>A0AAJ0GWW0_9PEZI</name>
<organism evidence="13 14">
    <name type="scientific">Chaetomium strumarium</name>
    <dbReference type="NCBI Taxonomy" id="1170767"/>
    <lineage>
        <taxon>Eukaryota</taxon>
        <taxon>Fungi</taxon>
        <taxon>Dikarya</taxon>
        <taxon>Ascomycota</taxon>
        <taxon>Pezizomycotina</taxon>
        <taxon>Sordariomycetes</taxon>
        <taxon>Sordariomycetidae</taxon>
        <taxon>Sordariales</taxon>
        <taxon>Chaetomiaceae</taxon>
        <taxon>Chaetomium</taxon>
    </lineage>
</organism>
<feature type="transmembrane region" description="Helical" evidence="12">
    <location>
        <begin position="346"/>
        <end position="367"/>
    </location>
</feature>
<evidence type="ECO:0000256" key="9">
    <source>
        <dbReference type="ARBA" id="ARBA00023136"/>
    </source>
</evidence>
<reference evidence="13" key="1">
    <citation type="journal article" date="2023" name="Mol. Phylogenet. Evol.">
        <title>Genome-scale phylogeny and comparative genomics of the fungal order Sordariales.</title>
        <authorList>
            <person name="Hensen N."/>
            <person name="Bonometti L."/>
            <person name="Westerberg I."/>
            <person name="Brannstrom I.O."/>
            <person name="Guillou S."/>
            <person name="Cros-Aarteil S."/>
            <person name="Calhoun S."/>
            <person name="Haridas S."/>
            <person name="Kuo A."/>
            <person name="Mondo S."/>
            <person name="Pangilinan J."/>
            <person name="Riley R."/>
            <person name="LaButti K."/>
            <person name="Andreopoulos B."/>
            <person name="Lipzen A."/>
            <person name="Chen C."/>
            <person name="Yan M."/>
            <person name="Daum C."/>
            <person name="Ng V."/>
            <person name="Clum A."/>
            <person name="Steindorff A."/>
            <person name="Ohm R.A."/>
            <person name="Martin F."/>
            <person name="Silar P."/>
            <person name="Natvig D.O."/>
            <person name="Lalanne C."/>
            <person name="Gautier V."/>
            <person name="Ament-Velasquez S.L."/>
            <person name="Kruys A."/>
            <person name="Hutchinson M.I."/>
            <person name="Powell A.J."/>
            <person name="Barry K."/>
            <person name="Miller A.N."/>
            <person name="Grigoriev I.V."/>
            <person name="Debuchy R."/>
            <person name="Gladieux P."/>
            <person name="Hiltunen Thoren M."/>
            <person name="Johannesson H."/>
        </authorList>
    </citation>
    <scope>NUCLEOTIDE SEQUENCE</scope>
    <source>
        <strain evidence="13">CBS 333.67</strain>
    </source>
</reference>
<evidence type="ECO:0000256" key="11">
    <source>
        <dbReference type="ARBA" id="ARBA00032555"/>
    </source>
</evidence>
<dbReference type="RefSeq" id="XP_062723428.1">
    <property type="nucleotide sequence ID" value="XM_062864760.1"/>
</dbReference>
<keyword evidence="14" id="KW-1185">Reference proteome</keyword>
<keyword evidence="9 12" id="KW-0472">Membrane</keyword>
<feature type="transmembrane region" description="Helical" evidence="12">
    <location>
        <begin position="224"/>
        <end position="244"/>
    </location>
</feature>
<gene>
    <name evidence="13" type="ORF">B0T15DRAFT_395002</name>
</gene>
<dbReference type="Gene3D" id="1.20.1250.20">
    <property type="entry name" value="MFS general substrate transporter like domains"/>
    <property type="match status" value="1"/>
</dbReference>
<feature type="transmembrane region" description="Helical" evidence="12">
    <location>
        <begin position="199"/>
        <end position="218"/>
    </location>
</feature>
<dbReference type="GeneID" id="87883589"/>
<evidence type="ECO:0000313" key="14">
    <source>
        <dbReference type="Proteomes" id="UP001273166"/>
    </source>
</evidence>
<dbReference type="Proteomes" id="UP001273166">
    <property type="component" value="Unassembled WGS sequence"/>
</dbReference>
<dbReference type="GO" id="GO:0015098">
    <property type="term" value="F:molybdate ion transmembrane transporter activity"/>
    <property type="evidence" value="ECO:0007669"/>
    <property type="project" value="InterPro"/>
</dbReference>
<evidence type="ECO:0000256" key="5">
    <source>
        <dbReference type="ARBA" id="ARBA00022475"/>
    </source>
</evidence>
<accession>A0AAJ0GWW0</accession>
<evidence type="ECO:0000256" key="3">
    <source>
        <dbReference type="ARBA" id="ARBA00021242"/>
    </source>
</evidence>
<dbReference type="SUPFAM" id="SSF103473">
    <property type="entry name" value="MFS general substrate transporter"/>
    <property type="match status" value="1"/>
</dbReference>
<evidence type="ECO:0000256" key="6">
    <source>
        <dbReference type="ARBA" id="ARBA00022692"/>
    </source>
</evidence>
<keyword evidence="4" id="KW-0813">Transport</keyword>
<dbReference type="AlphaFoldDB" id="A0AAJ0GWW0"/>
<dbReference type="Pfam" id="PF05631">
    <property type="entry name" value="MFS_5"/>
    <property type="match status" value="1"/>
</dbReference>
<feature type="transmembrane region" description="Helical" evidence="12">
    <location>
        <begin position="410"/>
        <end position="427"/>
    </location>
</feature>
<feature type="transmembrane region" description="Helical" evidence="12">
    <location>
        <begin position="373"/>
        <end position="389"/>
    </location>
</feature>
<evidence type="ECO:0000256" key="2">
    <source>
        <dbReference type="ARBA" id="ARBA00004651"/>
    </source>
</evidence>
<evidence type="ECO:0000256" key="8">
    <source>
        <dbReference type="ARBA" id="ARBA00023065"/>
    </source>
</evidence>
<dbReference type="InterPro" id="IPR008509">
    <property type="entry name" value="MOT2/MFSD5"/>
</dbReference>
<feature type="transmembrane region" description="Helical" evidence="12">
    <location>
        <begin position="433"/>
        <end position="452"/>
    </location>
</feature>